<dbReference type="GO" id="GO:0031625">
    <property type="term" value="F:ubiquitin protein ligase binding"/>
    <property type="evidence" value="ECO:0007669"/>
    <property type="project" value="TreeGrafter"/>
</dbReference>
<dbReference type="GO" id="GO:0070086">
    <property type="term" value="P:ubiquitin-dependent endocytosis"/>
    <property type="evidence" value="ECO:0007669"/>
    <property type="project" value="TreeGrafter"/>
</dbReference>
<dbReference type="PANTHER" id="PTHR11188:SF17">
    <property type="entry name" value="FI21816P1"/>
    <property type="match status" value="1"/>
</dbReference>
<feature type="compositionally biased region" description="Polar residues" evidence="1">
    <location>
        <begin position="121"/>
        <end position="132"/>
    </location>
</feature>
<feature type="domain" description="Arrestin C-terminal-like" evidence="2">
    <location>
        <begin position="284"/>
        <end position="475"/>
    </location>
</feature>
<dbReference type="InterPro" id="IPR011021">
    <property type="entry name" value="Arrestin-like_N"/>
</dbReference>
<feature type="region of interest" description="Disordered" evidence="1">
    <location>
        <begin position="487"/>
        <end position="512"/>
    </location>
</feature>
<proteinExistence type="predicted"/>
<dbReference type="SMART" id="SM01017">
    <property type="entry name" value="Arrestin_C"/>
    <property type="match status" value="1"/>
</dbReference>
<dbReference type="AlphaFoldDB" id="A0A3G2S740"/>
<organism evidence="3 4">
    <name type="scientific">Malassezia restricta (strain ATCC 96810 / NBRC 103918 / CBS 7877)</name>
    <name type="common">Seborrheic dermatitis infection agent</name>
    <dbReference type="NCBI Taxonomy" id="425264"/>
    <lineage>
        <taxon>Eukaryota</taxon>
        <taxon>Fungi</taxon>
        <taxon>Dikarya</taxon>
        <taxon>Basidiomycota</taxon>
        <taxon>Ustilaginomycotina</taxon>
        <taxon>Malasseziomycetes</taxon>
        <taxon>Malasseziales</taxon>
        <taxon>Malasseziaceae</taxon>
        <taxon>Malassezia</taxon>
    </lineage>
</organism>
<dbReference type="Gene3D" id="2.60.40.640">
    <property type="match status" value="1"/>
</dbReference>
<evidence type="ECO:0000259" key="2">
    <source>
        <dbReference type="SMART" id="SM01017"/>
    </source>
</evidence>
<name>A0A3G2S740_MALR7</name>
<dbReference type="GO" id="GO:0005886">
    <property type="term" value="C:plasma membrane"/>
    <property type="evidence" value="ECO:0007669"/>
    <property type="project" value="TreeGrafter"/>
</dbReference>
<feature type="compositionally biased region" description="Basic and acidic residues" evidence="1">
    <location>
        <begin position="136"/>
        <end position="150"/>
    </location>
</feature>
<dbReference type="Proteomes" id="UP000269793">
    <property type="component" value="Chromosome V"/>
</dbReference>
<accession>A0A3G2S740</accession>
<dbReference type="Pfam" id="PF02752">
    <property type="entry name" value="Arrestin_C"/>
    <property type="match status" value="1"/>
</dbReference>
<evidence type="ECO:0000313" key="3">
    <source>
        <dbReference type="EMBL" id="AYO43656.1"/>
    </source>
</evidence>
<feature type="region of interest" description="Disordered" evidence="1">
    <location>
        <begin position="19"/>
        <end position="46"/>
    </location>
</feature>
<keyword evidence="4" id="KW-1185">Reference proteome</keyword>
<dbReference type="InterPro" id="IPR011022">
    <property type="entry name" value="Arrestin_C-like"/>
</dbReference>
<dbReference type="InterPro" id="IPR014756">
    <property type="entry name" value="Ig_E-set"/>
</dbReference>
<gene>
    <name evidence="3" type="primary">ALY1</name>
    <name evidence="3" type="ORF">DNF11_2706</name>
</gene>
<sequence length="512" mass="57031">MPTGVEIILTEPAVFLHAQSQVSPSENEAHDATSPSEQDTSPPQVRGIVRLTLSKSTRVKDISITLTGMTRTDWPEGLKQNGIEVIEQIEILRLKTSIFRSGEGTPLMPGTTPLEARHETAQPQPGRGTNTPRYMWPEEVREQSRERERPVIPNRPSPIPLRSVRGIIEGLRPTKTSPITESAPMLEQNAASSSSSAPSSAVPAEWFELRKGQYDYPFSISLPRDLPPSLHADFGHVVYLLRATVFRSGPLVSNLTDQCEVTLVQIPMNDPTTASDSIVVNRTCDDLLSYAVSVDGHSFPIGTTIPMHLTMIPIGKTRVHCITCTLEEQTVYYANERKTMRQEKPHKWNFLRLQNASITDPLLPLMDGGEDALAASPLYPFIEAAARQHPSEEEEIRLAPLNPVGPWHLVMDLSVYMKRQKIINISCQHPKSNVAVHHTLKVILRVEQMPDDASANPRILDIAILIPIHITHSKTSCEWLRLPSYESSQPAPSYEMHSPEYRPHPSSPPPPL</sequence>
<dbReference type="OrthoDB" id="2238745at2759"/>
<dbReference type="EMBL" id="CP033152">
    <property type="protein sequence ID" value="AYO43656.1"/>
    <property type="molecule type" value="Genomic_DNA"/>
</dbReference>
<dbReference type="VEuPathDB" id="FungiDB:DNF11_2706"/>
<dbReference type="InterPro" id="IPR014752">
    <property type="entry name" value="Arrestin-like_C"/>
</dbReference>
<feature type="compositionally biased region" description="Polar residues" evidence="1">
    <location>
        <begin position="33"/>
        <end position="43"/>
    </location>
</feature>
<feature type="region of interest" description="Disordered" evidence="1">
    <location>
        <begin position="174"/>
        <end position="199"/>
    </location>
</feature>
<evidence type="ECO:0000313" key="4">
    <source>
        <dbReference type="Proteomes" id="UP000269793"/>
    </source>
</evidence>
<dbReference type="Pfam" id="PF00339">
    <property type="entry name" value="Arrestin_N"/>
    <property type="match status" value="1"/>
</dbReference>
<dbReference type="PANTHER" id="PTHR11188">
    <property type="entry name" value="ARRESTIN DOMAIN CONTAINING PROTEIN"/>
    <property type="match status" value="1"/>
</dbReference>
<feature type="region of interest" description="Disordered" evidence="1">
    <location>
        <begin position="102"/>
        <end position="158"/>
    </location>
</feature>
<reference evidence="3 4" key="1">
    <citation type="submission" date="2018-10" db="EMBL/GenBank/DDBJ databases">
        <title>Complete genome sequence of Malassezia restricta CBS 7877.</title>
        <authorList>
            <person name="Morand S.C."/>
            <person name="Bertignac M."/>
            <person name="Iltis A."/>
            <person name="Kolder I."/>
            <person name="Pirovano W."/>
            <person name="Jourdain R."/>
            <person name="Clavaud C."/>
        </authorList>
    </citation>
    <scope>NUCLEOTIDE SEQUENCE [LARGE SCALE GENOMIC DNA]</scope>
    <source>
        <strain evidence="3 4">CBS 7877</strain>
    </source>
</reference>
<dbReference type="InterPro" id="IPR050357">
    <property type="entry name" value="Arrestin_domain-protein"/>
</dbReference>
<dbReference type="GO" id="GO:0030674">
    <property type="term" value="F:protein-macromolecule adaptor activity"/>
    <property type="evidence" value="ECO:0007669"/>
    <property type="project" value="TreeGrafter"/>
</dbReference>
<evidence type="ECO:0000256" key="1">
    <source>
        <dbReference type="SAM" id="MobiDB-lite"/>
    </source>
</evidence>
<dbReference type="STRING" id="425264.A0A3G2S740"/>
<dbReference type="GO" id="GO:0005829">
    <property type="term" value="C:cytosol"/>
    <property type="evidence" value="ECO:0007669"/>
    <property type="project" value="TreeGrafter"/>
</dbReference>
<protein>
    <submittedName>
        <fullName evidence="3">Arrestin-related trafficking adapter 6</fullName>
    </submittedName>
</protein>
<dbReference type="SUPFAM" id="SSF81296">
    <property type="entry name" value="E set domains"/>
    <property type="match status" value="1"/>
</dbReference>
<feature type="compositionally biased region" description="Low complexity" evidence="1">
    <location>
        <begin position="190"/>
        <end position="199"/>
    </location>
</feature>